<evidence type="ECO:0000256" key="6">
    <source>
        <dbReference type="PROSITE-ProRule" id="PRU00050"/>
    </source>
</evidence>
<dbReference type="SUPFAM" id="SSF53335">
    <property type="entry name" value="S-adenosyl-L-methionine-dependent methyltransferases"/>
    <property type="match status" value="1"/>
</dbReference>
<dbReference type="GO" id="GO:0005737">
    <property type="term" value="C:cytoplasm"/>
    <property type="evidence" value="ECO:0007669"/>
    <property type="project" value="InterPro"/>
</dbReference>
<organism evidence="10 11">
    <name type="scientific">Pseudoduganella aquatica</name>
    <dbReference type="NCBI Taxonomy" id="2660641"/>
    <lineage>
        <taxon>Bacteria</taxon>
        <taxon>Pseudomonadati</taxon>
        <taxon>Pseudomonadota</taxon>
        <taxon>Betaproteobacteria</taxon>
        <taxon>Burkholderiales</taxon>
        <taxon>Oxalobacteraceae</taxon>
        <taxon>Telluria group</taxon>
        <taxon>Pseudoduganella</taxon>
    </lineage>
</organism>
<dbReference type="Gene3D" id="3.30.450.20">
    <property type="entry name" value="PAS domain"/>
    <property type="match status" value="1"/>
</dbReference>
<feature type="domain" description="CheR-type methyltransferase" evidence="9">
    <location>
        <begin position="217"/>
        <end position="451"/>
    </location>
</feature>
<dbReference type="SMART" id="SM00138">
    <property type="entry name" value="MeTrc"/>
    <property type="match status" value="1"/>
</dbReference>
<evidence type="ECO:0000256" key="5">
    <source>
        <dbReference type="ARBA" id="ARBA00022691"/>
    </source>
</evidence>
<dbReference type="Gene3D" id="3.40.50.150">
    <property type="entry name" value="Vaccinia Virus protein VP39"/>
    <property type="match status" value="1"/>
</dbReference>
<feature type="active site" evidence="6">
    <location>
        <position position="16"/>
    </location>
</feature>
<feature type="active site" evidence="6">
    <location>
        <position position="43"/>
    </location>
</feature>
<dbReference type="InterPro" id="IPR029063">
    <property type="entry name" value="SAM-dependent_MTases_sf"/>
</dbReference>
<evidence type="ECO:0000259" key="8">
    <source>
        <dbReference type="PROSITE" id="PS50122"/>
    </source>
</evidence>
<dbReference type="Proteomes" id="UP000450676">
    <property type="component" value="Unassembled WGS sequence"/>
</dbReference>
<dbReference type="InterPro" id="IPR050903">
    <property type="entry name" value="Bact_Chemotaxis_MeTrfase"/>
</dbReference>
<keyword evidence="11" id="KW-1185">Reference proteome</keyword>
<dbReference type="PRINTS" id="PR00996">
    <property type="entry name" value="CHERMTFRASE"/>
</dbReference>
<dbReference type="GO" id="GO:0006935">
    <property type="term" value="P:chemotaxis"/>
    <property type="evidence" value="ECO:0007669"/>
    <property type="project" value="UniProtKB-UniRule"/>
</dbReference>
<dbReference type="InterPro" id="IPR036804">
    <property type="entry name" value="CheR_N_sf"/>
</dbReference>
<proteinExistence type="predicted"/>
<feature type="region of interest" description="Disordered" evidence="7">
    <location>
        <begin position="656"/>
        <end position="681"/>
    </location>
</feature>
<dbReference type="InterPro" id="IPR000673">
    <property type="entry name" value="Sig_transdc_resp-reg_Me-estase"/>
</dbReference>
<evidence type="ECO:0000313" key="10">
    <source>
        <dbReference type="EMBL" id="MYN10956.1"/>
    </source>
</evidence>
<dbReference type="GO" id="GO:0000156">
    <property type="term" value="F:phosphorelay response regulator activity"/>
    <property type="evidence" value="ECO:0007669"/>
    <property type="project" value="InterPro"/>
</dbReference>
<dbReference type="PANTHER" id="PTHR24422:SF27">
    <property type="entry name" value="PROTEIN-GLUTAMATE O-METHYLTRANSFERASE"/>
    <property type="match status" value="1"/>
</dbReference>
<dbReference type="Pfam" id="PF01739">
    <property type="entry name" value="CheR"/>
    <property type="match status" value="1"/>
</dbReference>
<comment type="caution">
    <text evidence="10">The sequence shown here is derived from an EMBL/GenBank/DDBJ whole genome shotgun (WGS) entry which is preliminary data.</text>
</comment>
<evidence type="ECO:0000256" key="4">
    <source>
        <dbReference type="ARBA" id="ARBA00022679"/>
    </source>
</evidence>
<feature type="compositionally biased region" description="Basic and acidic residues" evidence="7">
    <location>
        <begin position="656"/>
        <end position="667"/>
    </location>
</feature>
<comment type="catalytic activity">
    <reaction evidence="1">
        <text>L-glutamyl-[protein] + S-adenosyl-L-methionine = [protein]-L-glutamate 5-O-methyl ester + S-adenosyl-L-homocysteine</text>
        <dbReference type="Rhea" id="RHEA:24452"/>
        <dbReference type="Rhea" id="RHEA-COMP:10208"/>
        <dbReference type="Rhea" id="RHEA-COMP:10311"/>
        <dbReference type="ChEBI" id="CHEBI:29973"/>
        <dbReference type="ChEBI" id="CHEBI:57856"/>
        <dbReference type="ChEBI" id="CHEBI:59789"/>
        <dbReference type="ChEBI" id="CHEBI:82795"/>
        <dbReference type="EC" id="2.1.1.80"/>
    </reaction>
</comment>
<keyword evidence="3" id="KW-0489">Methyltransferase</keyword>
<reference evidence="10 11" key="1">
    <citation type="submission" date="2019-12" db="EMBL/GenBank/DDBJ databases">
        <title>Novel species isolated from a subtropical stream in China.</title>
        <authorList>
            <person name="Lu H."/>
        </authorList>
    </citation>
    <scope>NUCLEOTIDE SEQUENCE [LARGE SCALE GENOMIC DNA]</scope>
    <source>
        <strain evidence="10 11">FT127W</strain>
    </source>
</reference>
<evidence type="ECO:0000313" key="11">
    <source>
        <dbReference type="Proteomes" id="UP000450676"/>
    </source>
</evidence>
<evidence type="ECO:0000256" key="2">
    <source>
        <dbReference type="ARBA" id="ARBA00012534"/>
    </source>
</evidence>
<evidence type="ECO:0000256" key="1">
    <source>
        <dbReference type="ARBA" id="ARBA00001541"/>
    </source>
</evidence>
<accession>A0A7X4HGP9</accession>
<dbReference type="PANTHER" id="PTHR24422">
    <property type="entry name" value="CHEMOTAXIS PROTEIN METHYLTRANSFERASE"/>
    <property type="match status" value="1"/>
</dbReference>
<dbReference type="InterPro" id="IPR022642">
    <property type="entry name" value="CheR_C"/>
</dbReference>
<evidence type="ECO:0000259" key="9">
    <source>
        <dbReference type="PROSITE" id="PS50123"/>
    </source>
</evidence>
<dbReference type="InterPro" id="IPR035909">
    <property type="entry name" value="CheB_C"/>
</dbReference>
<keyword evidence="5" id="KW-0949">S-adenosyl-L-methionine</keyword>
<dbReference type="PROSITE" id="PS50123">
    <property type="entry name" value="CHER"/>
    <property type="match status" value="1"/>
</dbReference>
<dbReference type="EMBL" id="WWCU01000049">
    <property type="protein sequence ID" value="MYN10956.1"/>
    <property type="molecule type" value="Genomic_DNA"/>
</dbReference>
<dbReference type="Gene3D" id="1.10.155.10">
    <property type="entry name" value="Chemotaxis receptor methyltransferase CheR, N-terminal domain"/>
    <property type="match status" value="1"/>
</dbReference>
<keyword evidence="6" id="KW-0145">Chemotaxis</keyword>
<sequence>MPASRPAIPVVGIGASAGGLEPICELLAAVPPASPFAYVVVQHLDPLQIGMLPELLQRVTAMPVREAADGMPLEAGHVYVIPPNRDLGYAHGLLRLTLRPQTRTQSVSIDHFLNQLAAECGSLAAGVVLSGMGSDGTAGLRAIQERGGMTLAQQPASARFAAMPQSAIDAGSADIVARAGDMPALIAERLAQPPQHVLHVLPGAQRRNALAELLQNLLTRTGNDFADYKMNTVMRRIERRMALHQCPTLEAYVALLQDNPGEVQLLFKEMLIGVTNFFRDQKVWEQLKAVALPQLLEAHPDGAAFKAWVPACSTGEEAYSLAMVFSEAIEHVSPRAKYSLQIFATDLDPDAIDRAREGLFTHSIEADVSPERLQRFFVADERGYRVRKELRNMIIFAQQNIISDPPFTKLDVLSCRNLLIYFSPKLQQRLIPLFHYALKPAGLLLLGSADTPGHFTELFAPLPGGSRIYQRLDAGSQRLVHYFPTRVAAVAPIPNEARSASMNGNLQSQVEQLLLKKHTPAAVLLNRDGDILYIHGRTGAYLEPAAGKANWNIHAMARDGLRYPLADLLQRALAEEGPQVLPGLVMKSASGQELSVDLSAEALRDGEALEGMALVTFLSAPRQAARRTRLASPRVTELEQQLAQARLEIQAVRDEMQTSREELRSANEELQSTNEELQSTNEELTTSKEEMQSLNEELYTVNAELQSKVDDLSLVNSDMKNLLNSTDIATIFLDNVLHIRRFTTQATQVYKLIASDVQRPLSDIASDLVYPELEQDAGEVLRTLVFSEKQIPTRNGRWFTVRIMPYRTVDNVIDGLVLTFINITGAKQLESQLRALSLADGADGGSP</sequence>
<keyword evidence="6" id="KW-0378">Hydrolase</keyword>
<feature type="compositionally biased region" description="Polar residues" evidence="7">
    <location>
        <begin position="668"/>
        <end position="681"/>
    </location>
</feature>
<dbReference type="CDD" id="cd16434">
    <property type="entry name" value="CheB-CheR_fusion"/>
    <property type="match status" value="1"/>
</dbReference>
<feature type="domain" description="CheB-type methylesterase" evidence="8">
    <location>
        <begin position="4"/>
        <end position="193"/>
    </location>
</feature>
<dbReference type="GO" id="GO:0032259">
    <property type="term" value="P:methylation"/>
    <property type="evidence" value="ECO:0007669"/>
    <property type="project" value="UniProtKB-KW"/>
</dbReference>
<dbReference type="Gene3D" id="3.40.50.180">
    <property type="entry name" value="Methylesterase CheB, C-terminal domain"/>
    <property type="match status" value="1"/>
</dbReference>
<dbReference type="PROSITE" id="PS50122">
    <property type="entry name" value="CHEB"/>
    <property type="match status" value="1"/>
</dbReference>
<dbReference type="AlphaFoldDB" id="A0A7X4HGP9"/>
<dbReference type="InterPro" id="IPR022641">
    <property type="entry name" value="CheR_N"/>
</dbReference>
<name>A0A7X4HGP9_9BURK</name>
<dbReference type="Pfam" id="PF13596">
    <property type="entry name" value="PAS_10"/>
    <property type="match status" value="1"/>
</dbReference>
<evidence type="ECO:0000256" key="7">
    <source>
        <dbReference type="SAM" id="MobiDB-lite"/>
    </source>
</evidence>
<dbReference type="Pfam" id="PF01339">
    <property type="entry name" value="CheB_methylest"/>
    <property type="match status" value="1"/>
</dbReference>
<dbReference type="GO" id="GO:0008984">
    <property type="term" value="F:protein-glutamate methylesterase activity"/>
    <property type="evidence" value="ECO:0007669"/>
    <property type="project" value="InterPro"/>
</dbReference>
<dbReference type="SUPFAM" id="SSF57997">
    <property type="entry name" value="Tropomyosin"/>
    <property type="match status" value="1"/>
</dbReference>
<dbReference type="GO" id="GO:0008983">
    <property type="term" value="F:protein-glutamate O-methyltransferase activity"/>
    <property type="evidence" value="ECO:0007669"/>
    <property type="project" value="UniProtKB-EC"/>
</dbReference>
<protein>
    <recommendedName>
        <fullName evidence="2">protein-glutamate O-methyltransferase</fullName>
        <ecNumber evidence="2">2.1.1.80</ecNumber>
    </recommendedName>
</protein>
<gene>
    <name evidence="10" type="ORF">GTP77_26920</name>
</gene>
<dbReference type="InterPro" id="IPR000780">
    <property type="entry name" value="CheR_MeTrfase"/>
</dbReference>
<dbReference type="Pfam" id="PF03705">
    <property type="entry name" value="CheR_N"/>
    <property type="match status" value="1"/>
</dbReference>
<evidence type="ECO:0000256" key="3">
    <source>
        <dbReference type="ARBA" id="ARBA00022603"/>
    </source>
</evidence>
<dbReference type="EC" id="2.1.1.80" evidence="2"/>
<feature type="active site" evidence="6">
    <location>
        <position position="135"/>
    </location>
</feature>
<keyword evidence="4" id="KW-0808">Transferase</keyword>
<dbReference type="SUPFAM" id="SSF52738">
    <property type="entry name" value="Methylesterase CheB, C-terminal domain"/>
    <property type="match status" value="1"/>
</dbReference>
<dbReference type="SUPFAM" id="SSF47757">
    <property type="entry name" value="Chemotaxis receptor methyltransferase CheR, N-terminal domain"/>
    <property type="match status" value="1"/>
</dbReference>